<evidence type="ECO:0000313" key="4">
    <source>
        <dbReference type="Proteomes" id="UP000468687"/>
    </source>
</evidence>
<dbReference type="Proteomes" id="UP000468687">
    <property type="component" value="Unassembled WGS sequence"/>
</dbReference>
<keyword evidence="4" id="KW-1185">Reference proteome</keyword>
<sequence>MTEQAVQATEDGATTGPVVPTQPTEPTEPVAAPAPRRTIILVDGENIDATLGNSLLNRRPTPEERPRWERVTAYAEKLWDQPVTGLFFLNASHGTLPSAFVQALLALGYRPVPLSGRSDQKVVDLGIQRTLQALVGHDADVLLVSHDGDFVEDLRPLVSDAGRRVALLALREYASSGFTALGVPIHDLEEDVRAFNVPLPRVRIISLEDFDPEVFLR</sequence>
<organism evidence="3 4">
    <name type="scientific">Nocardioides zeae</name>
    <dbReference type="NCBI Taxonomy" id="1457234"/>
    <lineage>
        <taxon>Bacteria</taxon>
        <taxon>Bacillati</taxon>
        <taxon>Actinomycetota</taxon>
        <taxon>Actinomycetes</taxon>
        <taxon>Propionibacteriales</taxon>
        <taxon>Nocardioidaceae</taxon>
        <taxon>Nocardioides</taxon>
    </lineage>
</organism>
<proteinExistence type="predicted"/>
<dbReference type="EMBL" id="JAAGXA010000006">
    <property type="protein sequence ID" value="NEN78738.1"/>
    <property type="molecule type" value="Genomic_DNA"/>
</dbReference>
<dbReference type="RefSeq" id="WP_163772272.1">
    <property type="nucleotide sequence ID" value="NZ_JAAGXA010000006.1"/>
</dbReference>
<accession>A0A6P0HJ83</accession>
<protein>
    <submittedName>
        <fullName evidence="3">NYN domain-containing protein</fullName>
    </submittedName>
</protein>
<evidence type="ECO:0000259" key="2">
    <source>
        <dbReference type="Pfam" id="PF01936"/>
    </source>
</evidence>
<name>A0A6P0HJ83_9ACTN</name>
<dbReference type="GO" id="GO:0004540">
    <property type="term" value="F:RNA nuclease activity"/>
    <property type="evidence" value="ECO:0007669"/>
    <property type="project" value="InterPro"/>
</dbReference>
<dbReference type="InterPro" id="IPR021139">
    <property type="entry name" value="NYN"/>
</dbReference>
<feature type="region of interest" description="Disordered" evidence="1">
    <location>
        <begin position="1"/>
        <end position="35"/>
    </location>
</feature>
<gene>
    <name evidence="3" type="ORF">G3T38_10650</name>
</gene>
<evidence type="ECO:0000313" key="3">
    <source>
        <dbReference type="EMBL" id="NEN78738.1"/>
    </source>
</evidence>
<dbReference type="Gene3D" id="3.40.50.1010">
    <property type="entry name" value="5'-nuclease"/>
    <property type="match status" value="1"/>
</dbReference>
<evidence type="ECO:0000256" key="1">
    <source>
        <dbReference type="SAM" id="MobiDB-lite"/>
    </source>
</evidence>
<comment type="caution">
    <text evidence="3">The sequence shown here is derived from an EMBL/GenBank/DDBJ whole genome shotgun (WGS) entry which is preliminary data.</text>
</comment>
<dbReference type="Pfam" id="PF01936">
    <property type="entry name" value="NYN"/>
    <property type="match status" value="1"/>
</dbReference>
<feature type="compositionally biased region" description="Low complexity" evidence="1">
    <location>
        <begin position="12"/>
        <end position="35"/>
    </location>
</feature>
<dbReference type="AlphaFoldDB" id="A0A6P0HJ83"/>
<feature type="domain" description="NYN" evidence="2">
    <location>
        <begin position="37"/>
        <end position="171"/>
    </location>
</feature>
<reference evidence="3 4" key="1">
    <citation type="journal article" date="2014" name="Int. J. Syst. Evol. Microbiol.">
        <title>Nocardioides zeae sp. nov., isolated from the stem of Zea mays.</title>
        <authorList>
            <person name="Glaeser S.P."/>
            <person name="McInroy J.A."/>
            <person name="Busse H.J."/>
            <person name="Kampfer P."/>
        </authorList>
    </citation>
    <scope>NUCLEOTIDE SEQUENCE [LARGE SCALE GENOMIC DNA]</scope>
    <source>
        <strain evidence="3 4">JCM 30728</strain>
    </source>
</reference>